<dbReference type="PROSITE" id="PS50056">
    <property type="entry name" value="TYR_PHOSPHATASE_2"/>
    <property type="match status" value="1"/>
</dbReference>
<dbReference type="InterPro" id="IPR026893">
    <property type="entry name" value="Tyr/Ser_Pase_IphP-type"/>
</dbReference>
<feature type="domain" description="Tyrosine specific protein phosphatases" evidence="2">
    <location>
        <begin position="213"/>
        <end position="256"/>
    </location>
</feature>
<dbReference type="InterPro" id="IPR000387">
    <property type="entry name" value="Tyr_Pase_dom"/>
</dbReference>
<keyword evidence="4" id="KW-1185">Reference proteome</keyword>
<reference evidence="3 4" key="1">
    <citation type="submission" date="2024-01" db="EMBL/GenBank/DDBJ databases">
        <title>Seven novel Bacillus-like species.</title>
        <authorList>
            <person name="Liu G."/>
        </authorList>
    </citation>
    <scope>NUCLEOTIDE SEQUENCE [LARGE SCALE GENOMIC DNA]</scope>
    <source>
        <strain evidence="3 4">FJAT-51639</strain>
    </source>
</reference>
<comment type="caution">
    <text evidence="3">The sequence shown here is derived from an EMBL/GenBank/DDBJ whole genome shotgun (WGS) entry which is preliminary data.</text>
</comment>
<dbReference type="Pfam" id="PF13350">
    <property type="entry name" value="Y_phosphatase3"/>
    <property type="match status" value="1"/>
</dbReference>
<name>A0ABU8FIM4_9BACI</name>
<proteinExistence type="inferred from homology"/>
<gene>
    <name evidence="3" type="ORF">WAZ07_14695</name>
</gene>
<dbReference type="Proteomes" id="UP001372526">
    <property type="component" value="Unassembled WGS sequence"/>
</dbReference>
<evidence type="ECO:0000259" key="2">
    <source>
        <dbReference type="PROSITE" id="PS50056"/>
    </source>
</evidence>
<dbReference type="SUPFAM" id="SSF52799">
    <property type="entry name" value="(Phosphotyrosine protein) phosphatases II"/>
    <property type="match status" value="1"/>
</dbReference>
<accession>A0ABU8FIM4</accession>
<dbReference type="RefSeq" id="WP_336473066.1">
    <property type="nucleotide sequence ID" value="NZ_JBAWSX010000008.1"/>
</dbReference>
<dbReference type="PANTHER" id="PTHR31126">
    <property type="entry name" value="TYROSINE-PROTEIN PHOSPHATASE"/>
    <property type="match status" value="1"/>
</dbReference>
<dbReference type="Gene3D" id="3.90.190.10">
    <property type="entry name" value="Protein tyrosine phosphatase superfamily"/>
    <property type="match status" value="1"/>
</dbReference>
<dbReference type="GO" id="GO:0004725">
    <property type="term" value="F:protein tyrosine phosphatase activity"/>
    <property type="evidence" value="ECO:0007669"/>
    <property type="project" value="UniProtKB-EC"/>
</dbReference>
<dbReference type="InterPro" id="IPR029021">
    <property type="entry name" value="Prot-tyrosine_phosphatase-like"/>
</dbReference>
<dbReference type="PANTHER" id="PTHR31126:SF1">
    <property type="entry name" value="TYROSINE SPECIFIC PROTEIN PHOSPHATASES DOMAIN-CONTAINING PROTEIN"/>
    <property type="match status" value="1"/>
</dbReference>
<dbReference type="EMBL" id="JBAWSX010000008">
    <property type="protein sequence ID" value="MEI4802545.1"/>
    <property type="molecule type" value="Genomic_DNA"/>
</dbReference>
<keyword evidence="3" id="KW-0378">Hydrolase</keyword>
<evidence type="ECO:0000256" key="1">
    <source>
        <dbReference type="ARBA" id="ARBA00009580"/>
    </source>
</evidence>
<evidence type="ECO:0000313" key="3">
    <source>
        <dbReference type="EMBL" id="MEI4802545.1"/>
    </source>
</evidence>
<dbReference type="EC" id="3.1.3.48" evidence="3"/>
<comment type="similarity">
    <text evidence="1">Belongs to the protein-tyrosine phosphatase family.</text>
</comment>
<evidence type="ECO:0000313" key="4">
    <source>
        <dbReference type="Proteomes" id="UP001372526"/>
    </source>
</evidence>
<protein>
    <submittedName>
        <fullName evidence="3">Tyrosine-protein phosphatase</fullName>
        <ecNumber evidence="3">3.1.3.48</ecNumber>
    </submittedName>
</protein>
<organism evidence="3 4">
    <name type="scientific">Bacillus bruguierae</name>
    <dbReference type="NCBI Taxonomy" id="3127667"/>
    <lineage>
        <taxon>Bacteria</taxon>
        <taxon>Bacillati</taxon>
        <taxon>Bacillota</taxon>
        <taxon>Bacilli</taxon>
        <taxon>Bacillales</taxon>
        <taxon>Bacillaceae</taxon>
        <taxon>Bacillus</taxon>
    </lineage>
</organism>
<sequence>MKTNMKRTGLDVTVERENANTLSINWGSAEESVRVYWSTSPENIEENGQLLTVVTDASSITIEDPNPAMRVYFRLVPNEGERITVAERRLPLQGAFNFRDLGGYATKDGRVVKWGKLYRSEELAGLTEEDIRYIHNLGLKVVCDYRTDFEVQHKPNPEIQDVRQVSLPVMQDLAKDLNINEFFRLGDLSMLGKPGEYLVKMNRDFVTGNEAFVTFLELIQDANNLPLLNHCTAGKDRTGFASALLLLLLGVPEETVMQDYLLSNGFREQLNEKMVAFLGAQLKDEASIAILSAMFEARVEYLQAAFDEIHNVYGSAEQYAEKGIGLTKEQLDALRALLLEEK</sequence>